<feature type="domain" description="CNA-B" evidence="9">
    <location>
        <begin position="733"/>
        <end position="814"/>
    </location>
</feature>
<feature type="domain" description="SDR-like Ig" evidence="11">
    <location>
        <begin position="66"/>
        <end position="167"/>
    </location>
</feature>
<feature type="domain" description="CNA-B" evidence="9">
    <location>
        <begin position="823"/>
        <end position="911"/>
    </location>
</feature>
<keyword evidence="7" id="KW-0472">Membrane</keyword>
<dbReference type="Proteomes" id="UP000022645">
    <property type="component" value="Unassembled WGS sequence"/>
</dbReference>
<evidence type="ECO:0000256" key="6">
    <source>
        <dbReference type="SAM" id="MobiDB-lite"/>
    </source>
</evidence>
<feature type="domain" description="SpaA-like prealbumin fold" evidence="10">
    <location>
        <begin position="356"/>
        <end position="433"/>
    </location>
</feature>
<evidence type="ECO:0000259" key="11">
    <source>
        <dbReference type="Pfam" id="PF17961"/>
    </source>
</evidence>
<evidence type="ECO:0000256" key="2">
    <source>
        <dbReference type="ARBA" id="ARBA00022512"/>
    </source>
</evidence>
<evidence type="ECO:0000256" key="5">
    <source>
        <dbReference type="ARBA" id="ARBA00023088"/>
    </source>
</evidence>
<keyword evidence="5" id="KW-0572">Peptidoglycan-anchor</keyword>
<dbReference type="InterPro" id="IPR041033">
    <property type="entry name" value="SpaA_PFL_dom_1"/>
</dbReference>
<evidence type="ECO:0000256" key="4">
    <source>
        <dbReference type="ARBA" id="ARBA00022729"/>
    </source>
</evidence>
<dbReference type="Gene3D" id="2.60.40.1280">
    <property type="match status" value="1"/>
</dbReference>
<dbReference type="Pfam" id="PF05738">
    <property type="entry name" value="Cna_B"/>
    <property type="match status" value="5"/>
</dbReference>
<organism evidence="12 13">
    <name type="scientific">Mogibacterium timidum ATCC 33093</name>
    <dbReference type="NCBI Taxonomy" id="1401079"/>
    <lineage>
        <taxon>Bacteria</taxon>
        <taxon>Bacillati</taxon>
        <taxon>Bacillota</taxon>
        <taxon>Clostridia</taxon>
        <taxon>Peptostreptococcales</taxon>
        <taxon>Anaerovoracaceae</taxon>
        <taxon>Mogibacterium</taxon>
    </lineage>
</organism>
<dbReference type="InterPro" id="IPR008454">
    <property type="entry name" value="Collagen-bd_Cna-like_B-typ_dom"/>
</dbReference>
<evidence type="ECO:0000256" key="1">
    <source>
        <dbReference type="ARBA" id="ARBA00004168"/>
    </source>
</evidence>
<reference evidence="12 13" key="1">
    <citation type="submission" date="2014-01" db="EMBL/GenBank/DDBJ databases">
        <authorList>
            <person name="Durkin A.S."/>
            <person name="McCorrison J."/>
            <person name="Torralba M."/>
            <person name="Gillis M."/>
            <person name="Haft D.H."/>
            <person name="Methe B."/>
            <person name="Sutton G."/>
            <person name="Nelson K.E."/>
        </authorList>
    </citation>
    <scope>NUCLEOTIDE SEQUENCE [LARGE SCALE GENOMIC DNA]</scope>
    <source>
        <strain evidence="12 13">ATCC 33093</strain>
    </source>
</reference>
<evidence type="ECO:0000256" key="8">
    <source>
        <dbReference type="SAM" id="SignalP"/>
    </source>
</evidence>
<keyword evidence="12" id="KW-0176">Collagen</keyword>
<evidence type="ECO:0000256" key="3">
    <source>
        <dbReference type="ARBA" id="ARBA00022525"/>
    </source>
</evidence>
<evidence type="ECO:0000313" key="13">
    <source>
        <dbReference type="Proteomes" id="UP000022645"/>
    </source>
</evidence>
<feature type="domain" description="CNA-B" evidence="9">
    <location>
        <begin position="636"/>
        <end position="725"/>
    </location>
</feature>
<dbReference type="RefSeq" id="WP_051426884.1">
    <property type="nucleotide sequence ID" value="NZ_JALU01000004.1"/>
</dbReference>
<feature type="region of interest" description="Disordered" evidence="6">
    <location>
        <begin position="540"/>
        <end position="561"/>
    </location>
</feature>
<dbReference type="GO" id="GO:0007155">
    <property type="term" value="P:cell adhesion"/>
    <property type="evidence" value="ECO:0007669"/>
    <property type="project" value="InterPro"/>
</dbReference>
<comment type="subcellular location">
    <subcellularLocation>
        <location evidence="1">Secreted</location>
        <location evidence="1">Cell wall</location>
        <topology evidence="1">Peptidoglycan-anchor</topology>
    </subcellularLocation>
</comment>
<evidence type="ECO:0000259" key="10">
    <source>
        <dbReference type="Pfam" id="PF17802"/>
    </source>
</evidence>
<feature type="transmembrane region" description="Helical" evidence="7">
    <location>
        <begin position="929"/>
        <end position="948"/>
    </location>
</feature>
<evidence type="ECO:0000313" key="12">
    <source>
        <dbReference type="EMBL" id="EUC57966.1"/>
    </source>
</evidence>
<dbReference type="SUPFAM" id="SSF49478">
    <property type="entry name" value="Cna protein B-type domain"/>
    <property type="match status" value="6"/>
</dbReference>
<dbReference type="PATRIC" id="fig|1401079.3.peg.343"/>
<dbReference type="Gene3D" id="2.60.40.1140">
    <property type="entry name" value="Collagen-binding surface protein Cna, B-type domain"/>
    <property type="match status" value="5"/>
</dbReference>
<evidence type="ECO:0000256" key="7">
    <source>
        <dbReference type="SAM" id="Phobius"/>
    </source>
</evidence>
<dbReference type="InterPro" id="IPR041171">
    <property type="entry name" value="SDR_Ig"/>
</dbReference>
<dbReference type="InterPro" id="IPR008966">
    <property type="entry name" value="Adhesion_dom_sf"/>
</dbReference>
<keyword evidence="2" id="KW-0134">Cell wall</keyword>
<keyword evidence="7" id="KW-1133">Transmembrane helix</keyword>
<dbReference type="EMBL" id="JALU01000004">
    <property type="protein sequence ID" value="EUC57966.1"/>
    <property type="molecule type" value="Genomic_DNA"/>
</dbReference>
<keyword evidence="4 8" id="KW-0732">Signal</keyword>
<dbReference type="CDD" id="cd00222">
    <property type="entry name" value="CollagenBindB"/>
    <property type="match status" value="5"/>
</dbReference>
<feature type="domain" description="CNA-B" evidence="9">
    <location>
        <begin position="546"/>
        <end position="628"/>
    </location>
</feature>
<feature type="signal peptide" evidence="8">
    <location>
        <begin position="1"/>
        <end position="28"/>
    </location>
</feature>
<proteinExistence type="predicted"/>
<dbReference type="Gene3D" id="2.60.40.10">
    <property type="entry name" value="Immunoglobulins"/>
    <property type="match status" value="1"/>
</dbReference>
<protein>
    <submittedName>
        <fullName evidence="12">Putative collagen adhesin</fullName>
    </submittedName>
</protein>
<feature type="chain" id="PRO_5004986536" evidence="8">
    <location>
        <begin position="29"/>
        <end position="955"/>
    </location>
</feature>
<dbReference type="AlphaFoldDB" id="X8J9Q7"/>
<dbReference type="SUPFAM" id="SSF49401">
    <property type="entry name" value="Bacterial adhesins"/>
    <property type="match status" value="2"/>
</dbReference>
<name>X8J9Q7_9FIRM</name>
<keyword evidence="7" id="KW-0812">Transmembrane</keyword>
<feature type="domain" description="CNA-B" evidence="9">
    <location>
        <begin position="448"/>
        <end position="538"/>
    </location>
</feature>
<dbReference type="Pfam" id="PF17802">
    <property type="entry name" value="SpaA"/>
    <property type="match status" value="1"/>
</dbReference>
<gene>
    <name evidence="12" type="ORF">HMPREF0581_1382</name>
</gene>
<dbReference type="InterPro" id="IPR011252">
    <property type="entry name" value="Fibrogen-bd_dom1"/>
</dbReference>
<dbReference type="Pfam" id="PF17961">
    <property type="entry name" value="Big_8"/>
    <property type="match status" value="1"/>
</dbReference>
<comment type="caution">
    <text evidence="12">The sequence shown here is derived from an EMBL/GenBank/DDBJ whole genome shotgun (WGS) entry which is preliminary data.</text>
</comment>
<sequence length="955" mass="107194">MRIRAKKVSTLFLSLMLLISGFSGFFTGNEVFGGTGVDRVKTKITRFEIKDHNGGTIPPGQPLGYWNKFRLDMDWDASMYGAELKENDYFTITLPKQFIFPKDGPYVNFPLYVPGTNTVIANAHVDSKGEAGGGTVKVTFTKYVEGKDNIRGNLFLEATFAHHNINAGGQNTIVVSIGGVSTQVDINIGPKPTLNDEVFTKWGEKVNGNENQAQWVLRINHKKGDFSNVVIRDELFVSSGNLPPGIHYLPESFELKEVEMDAYGCVTKVVKTYTYNDLKKYLTFSNGKTKFEFEFSKLLGNTKGKQFRMGYKSTYIPQLMLKNKSYFQSKGNNYESDSYWVNSQAGGSGQGDLIQKIKIIKIDEENNEIRLPNAEFKITNVADGSHFTLTTNAQGEAVSNKLKPGKYKIKETKAPVGYVLDPTEHEVTVVAGEALFWTGKNKRSKVNIPVTKIWKDGDNQDGKRPDSIKIQLLADGQEVAGKTLTLTKDNNWTDSFKNLDEYKGDKKINYTIKEVKVENGYTSVTTGSAENGFKVTNTREPEKTKVEGEKTWDDANDQDGKRPNEITVNLLANGKKVKEAKVTKDTNWKYSFTDLDKYKDGQEITYTVTENEVKDYTTKIEGYKITNSYTPGKTSVTVTKSWEDADNQDGKRPSSIKVQLYGNDKKVGEEVTLNEGNSWTHTWAKLPKNAAGIPIKYTVKEVGEVDNYTTSYGEDSQGNIIITNKHVPEKTKVEGQKTWSDNDNQDGKRPESITVNLLADGRKVKEVKATAATDWKYSFTDLPKYENGRVIKYTVTENTVDDYNTEIEGYDIKNSYTPEETSVTVTKRWNDSNDKDRIRPERIKVQLYANGEKKGEAVELKAGSNWSYTWNRLPKKAKGKDIKYTVKEEGSPSGYTVSVDDKDHGNIIITNSHTPKEITRPKTGDANRFIAYLAVMLISAAAVIGLLVSRRRIRN</sequence>
<keyword evidence="3" id="KW-0964">Secreted</keyword>
<evidence type="ECO:0000259" key="9">
    <source>
        <dbReference type="Pfam" id="PF05738"/>
    </source>
</evidence>
<dbReference type="InterPro" id="IPR013783">
    <property type="entry name" value="Ig-like_fold"/>
</dbReference>
<accession>X8J9Q7</accession>